<dbReference type="Pfam" id="PF13561">
    <property type="entry name" value="adh_short_C2"/>
    <property type="match status" value="1"/>
</dbReference>
<dbReference type="RefSeq" id="WP_422918159.1">
    <property type="nucleotide sequence ID" value="NZ_JAMZEJ010000001.1"/>
</dbReference>
<evidence type="ECO:0000313" key="4">
    <source>
        <dbReference type="Proteomes" id="UP001524547"/>
    </source>
</evidence>
<dbReference type="Proteomes" id="UP001524547">
    <property type="component" value="Unassembled WGS sequence"/>
</dbReference>
<evidence type="ECO:0000313" key="3">
    <source>
        <dbReference type="EMBL" id="MCQ8239420.1"/>
    </source>
</evidence>
<dbReference type="InterPro" id="IPR002347">
    <property type="entry name" value="SDR_fam"/>
</dbReference>
<organism evidence="3 4">
    <name type="scientific">Rhizosaccharibacter radicis</name>
    <dbReference type="NCBI Taxonomy" id="2782605"/>
    <lineage>
        <taxon>Bacteria</taxon>
        <taxon>Pseudomonadati</taxon>
        <taxon>Pseudomonadota</taxon>
        <taxon>Alphaproteobacteria</taxon>
        <taxon>Acetobacterales</taxon>
        <taxon>Acetobacteraceae</taxon>
        <taxon>Rhizosaccharibacter</taxon>
    </lineage>
</organism>
<dbReference type="InterPro" id="IPR036291">
    <property type="entry name" value="NAD(P)-bd_dom_sf"/>
</dbReference>
<proteinExistence type="inferred from homology"/>
<dbReference type="PROSITE" id="PS00061">
    <property type="entry name" value="ADH_SHORT"/>
    <property type="match status" value="1"/>
</dbReference>
<comment type="caution">
    <text evidence="3">The sequence shown here is derived from an EMBL/GenBank/DDBJ whole genome shotgun (WGS) entry which is preliminary data.</text>
</comment>
<dbReference type="PANTHER" id="PTHR42760">
    <property type="entry name" value="SHORT-CHAIN DEHYDROGENASES/REDUCTASES FAMILY MEMBER"/>
    <property type="match status" value="1"/>
</dbReference>
<evidence type="ECO:0000256" key="2">
    <source>
        <dbReference type="ARBA" id="ARBA00023002"/>
    </source>
</evidence>
<keyword evidence="2" id="KW-0560">Oxidoreductase</keyword>
<reference evidence="3 4" key="1">
    <citation type="submission" date="2022-06" db="EMBL/GenBank/DDBJ databases">
        <title>Rhizosaccharibacter gen. nov. sp. nov. KSS12, endophytic bacteria isolated from sugarcane.</title>
        <authorList>
            <person name="Pitiwittayakul N."/>
        </authorList>
    </citation>
    <scope>NUCLEOTIDE SEQUENCE [LARGE SCALE GENOMIC DNA]</scope>
    <source>
        <strain evidence="3 4">KSS12</strain>
    </source>
</reference>
<dbReference type="PRINTS" id="PR00081">
    <property type="entry name" value="GDHRDH"/>
</dbReference>
<gene>
    <name evidence="3" type="ORF">NFI88_01020</name>
</gene>
<dbReference type="PANTHER" id="PTHR42760:SF133">
    <property type="entry name" value="3-OXOACYL-[ACYL-CARRIER-PROTEIN] REDUCTASE"/>
    <property type="match status" value="1"/>
</dbReference>
<comment type="similarity">
    <text evidence="1">Belongs to the short-chain dehydrogenases/reductases (SDR) family.</text>
</comment>
<name>A0ABT1VTB4_9PROT</name>
<sequence length="255" mass="27503">MSGQFATYPSLRGRRVLVSGGASGIGASIVRHFVEQGARVGFLDRDDGAAAELLASLPEGGEALFQSCDLRDIEALRSAVSGLADALGGPFTVLVNNAARDDRHAIDDVTPEYWDDRMNTNLRHQFFCAQAVKNGMIEAGGGSIINMSSISFVKAQGGMPAYTSAKSGVIGLTRGLARDLGPHHIRVNTVYPGWIITQRQLDLWMTDEAEAARAAGQCIPDRLYEPDVARMVLWLAADDSQLVTAREFFVDGGWF</sequence>
<dbReference type="CDD" id="cd05233">
    <property type="entry name" value="SDR_c"/>
    <property type="match status" value="1"/>
</dbReference>
<dbReference type="Gene3D" id="3.40.50.720">
    <property type="entry name" value="NAD(P)-binding Rossmann-like Domain"/>
    <property type="match status" value="1"/>
</dbReference>
<evidence type="ECO:0000256" key="1">
    <source>
        <dbReference type="ARBA" id="ARBA00006484"/>
    </source>
</evidence>
<dbReference type="SUPFAM" id="SSF51735">
    <property type="entry name" value="NAD(P)-binding Rossmann-fold domains"/>
    <property type="match status" value="1"/>
</dbReference>
<protein>
    <submittedName>
        <fullName evidence="3">SDR family oxidoreductase</fullName>
    </submittedName>
</protein>
<dbReference type="EMBL" id="JAMZEJ010000001">
    <property type="protein sequence ID" value="MCQ8239420.1"/>
    <property type="molecule type" value="Genomic_DNA"/>
</dbReference>
<dbReference type="PRINTS" id="PR00080">
    <property type="entry name" value="SDRFAMILY"/>
</dbReference>
<keyword evidence="4" id="KW-1185">Reference proteome</keyword>
<accession>A0ABT1VTB4</accession>
<dbReference type="InterPro" id="IPR020904">
    <property type="entry name" value="Sc_DH/Rdtase_CS"/>
</dbReference>